<dbReference type="InterPro" id="IPR045851">
    <property type="entry name" value="AMP-bd_C_sf"/>
</dbReference>
<proteinExistence type="predicted"/>
<evidence type="ECO:0000259" key="2">
    <source>
        <dbReference type="Pfam" id="PF13193"/>
    </source>
</evidence>
<keyword evidence="3" id="KW-0436">Ligase</keyword>
<dbReference type="InterPro" id="IPR025110">
    <property type="entry name" value="AMP-bd_C"/>
</dbReference>
<dbReference type="GO" id="GO:0016878">
    <property type="term" value="F:acid-thiol ligase activity"/>
    <property type="evidence" value="ECO:0007669"/>
    <property type="project" value="UniProtKB-ARBA"/>
</dbReference>
<name>A0A9D2CZN3_9FIRM</name>
<protein>
    <submittedName>
        <fullName evidence="3">Acyl--CoA ligase</fullName>
    </submittedName>
</protein>
<evidence type="ECO:0000313" key="3">
    <source>
        <dbReference type="EMBL" id="HIZ03778.1"/>
    </source>
</evidence>
<feature type="domain" description="AMP-dependent synthetase/ligase" evidence="1">
    <location>
        <begin position="19"/>
        <end position="394"/>
    </location>
</feature>
<reference evidence="3" key="2">
    <citation type="submission" date="2021-04" db="EMBL/GenBank/DDBJ databases">
        <authorList>
            <person name="Gilroy R."/>
        </authorList>
    </citation>
    <scope>NUCLEOTIDE SEQUENCE</scope>
    <source>
        <strain evidence="3">CHK187-5294</strain>
    </source>
</reference>
<dbReference type="Gene3D" id="2.30.38.10">
    <property type="entry name" value="Luciferase, Domain 3"/>
    <property type="match status" value="1"/>
</dbReference>
<evidence type="ECO:0000259" key="1">
    <source>
        <dbReference type="Pfam" id="PF00501"/>
    </source>
</evidence>
<feature type="domain" description="AMP-binding enzyme C-terminal" evidence="2">
    <location>
        <begin position="445"/>
        <end position="522"/>
    </location>
</feature>
<dbReference type="Pfam" id="PF00501">
    <property type="entry name" value="AMP-binding"/>
    <property type="match status" value="1"/>
</dbReference>
<sequence length="532" mass="59119">MKYEKLLPELSMYEAARANVAGRKVNVAVSFYGKKYSFEEVFRLIDLLADNLAAEFSLKKGDTITLCAPNSPQALLAFYAANKLGVKVNLVHPYIPPEKLAESIERTGSRLLFVYDLYKGDASFFNVPVLVSNCGYFMGGAARIYYRLTNKRTMKGGLAFEKYLKDKGAPRTSPVRFGMEEPAVYLASGGTTGEPKIIAHNNFVFNNLCGKADEFLSEPLERYTALYNVLPIFHGFGLCINMHMCMMMRATNIMCIKFNARMSAKQIIREKANILTGVPTMFLKLLGEKTFTEGDLSNLKDVYVGGDSVPDSLVREFNAALSAGGSTAKMYIGYGLTETVTVCLVNTLRHNCPSSIGYPLSNTEVRIYKDGARLPAGEVGEIYLHTDQFMLGYLGEEHAPFAEEDGKKWLKTGDYGWLNEDGFLFFKQRIKNMIKVSGVPVYPSEIEEAVLAVPGVKKACAVGKDDAVRGQVVKLFVEIDESADEHALSAEIQKVCREKLIAYAVPRQIVFRGKLPVNLIGKIDRKKLEEEK</sequence>
<dbReference type="PANTHER" id="PTHR43767">
    <property type="entry name" value="LONG-CHAIN-FATTY-ACID--COA LIGASE"/>
    <property type="match status" value="1"/>
</dbReference>
<dbReference type="InterPro" id="IPR050237">
    <property type="entry name" value="ATP-dep_AMP-bd_enzyme"/>
</dbReference>
<organism evidence="3 4">
    <name type="scientific">Candidatus Borkfalkia avistercoris</name>
    <dbReference type="NCBI Taxonomy" id="2838504"/>
    <lineage>
        <taxon>Bacteria</taxon>
        <taxon>Bacillati</taxon>
        <taxon>Bacillota</taxon>
        <taxon>Clostridia</taxon>
        <taxon>Christensenellales</taxon>
        <taxon>Christensenellaceae</taxon>
        <taxon>Candidatus Borkfalkia</taxon>
    </lineage>
</organism>
<dbReference type="Pfam" id="PF13193">
    <property type="entry name" value="AMP-binding_C"/>
    <property type="match status" value="1"/>
</dbReference>
<dbReference type="SUPFAM" id="SSF56801">
    <property type="entry name" value="Acetyl-CoA synthetase-like"/>
    <property type="match status" value="1"/>
</dbReference>
<dbReference type="PROSITE" id="PS00455">
    <property type="entry name" value="AMP_BINDING"/>
    <property type="match status" value="1"/>
</dbReference>
<comment type="caution">
    <text evidence="3">The sequence shown here is derived from an EMBL/GenBank/DDBJ whole genome shotgun (WGS) entry which is preliminary data.</text>
</comment>
<accession>A0A9D2CZN3</accession>
<dbReference type="Gene3D" id="3.40.50.980">
    <property type="match status" value="2"/>
</dbReference>
<dbReference type="AlphaFoldDB" id="A0A9D2CZN3"/>
<dbReference type="PANTHER" id="PTHR43767:SF1">
    <property type="entry name" value="NONRIBOSOMAL PEPTIDE SYNTHASE PES1 (EUROFUNG)-RELATED"/>
    <property type="match status" value="1"/>
</dbReference>
<reference evidence="3" key="1">
    <citation type="journal article" date="2021" name="PeerJ">
        <title>Extensive microbial diversity within the chicken gut microbiome revealed by metagenomics and culture.</title>
        <authorList>
            <person name="Gilroy R."/>
            <person name="Ravi A."/>
            <person name="Getino M."/>
            <person name="Pursley I."/>
            <person name="Horton D.L."/>
            <person name="Alikhan N.F."/>
            <person name="Baker D."/>
            <person name="Gharbi K."/>
            <person name="Hall N."/>
            <person name="Watson M."/>
            <person name="Adriaenssens E.M."/>
            <person name="Foster-Nyarko E."/>
            <person name="Jarju S."/>
            <person name="Secka A."/>
            <person name="Antonio M."/>
            <person name="Oren A."/>
            <person name="Chaudhuri R.R."/>
            <person name="La Ragione R."/>
            <person name="Hildebrand F."/>
            <person name="Pallen M.J."/>
        </authorList>
    </citation>
    <scope>NUCLEOTIDE SEQUENCE</scope>
    <source>
        <strain evidence="3">CHK187-5294</strain>
    </source>
</reference>
<dbReference type="Gene3D" id="3.30.300.30">
    <property type="match status" value="1"/>
</dbReference>
<dbReference type="InterPro" id="IPR020845">
    <property type="entry name" value="AMP-binding_CS"/>
</dbReference>
<evidence type="ECO:0000313" key="4">
    <source>
        <dbReference type="Proteomes" id="UP000824132"/>
    </source>
</evidence>
<dbReference type="InterPro" id="IPR000873">
    <property type="entry name" value="AMP-dep_synth/lig_dom"/>
</dbReference>
<dbReference type="EMBL" id="DXCL01000030">
    <property type="protein sequence ID" value="HIZ03778.1"/>
    <property type="molecule type" value="Genomic_DNA"/>
</dbReference>
<dbReference type="Proteomes" id="UP000824132">
    <property type="component" value="Unassembled WGS sequence"/>
</dbReference>
<gene>
    <name evidence="3" type="ORF">H9727_05775</name>
</gene>